<dbReference type="EMBL" id="CP032568">
    <property type="protein sequence ID" value="AYF72918.1"/>
    <property type="molecule type" value="Genomic_DNA"/>
</dbReference>
<dbReference type="InterPro" id="IPR025506">
    <property type="entry name" value="Abi_alpha"/>
</dbReference>
<gene>
    <name evidence="1" type="ORF">D7D52_02480</name>
</gene>
<sequence length="294" mass="31219">MAITESGSGDDDLDVAGTELAVREGADLVVRESGQLPDAVSPNARAAGPVRATAGVVAVAVSAAVEASFWSLHTALGVTSVVLRGSMAGQPPRAILSDAGAQVRHSVRQALGVSAPEAIEPAAEPSPASVLRARGAELLRRSADFSSDGRAEDADHHHTAYARILGELAPDEARIVRHLYLDGPQPAVEVRTGRTSHRGSFNLLGEDAALRYPNRIGEYLANLDRLGLIHLTREALGNPHRYQLLEAMPEVRRLLKRAGFGTKVLYRTIELSSFGAGFVRTCLPVPSLDLEQHG</sequence>
<dbReference type="OrthoDB" id="3761621at2"/>
<accession>A0A386Z5C1</accession>
<proteinExistence type="predicted"/>
<dbReference type="Gene3D" id="3.30.110.190">
    <property type="match status" value="1"/>
</dbReference>
<organism evidence="1 2">
    <name type="scientific">Nocardia yunnanensis</name>
    <dbReference type="NCBI Taxonomy" id="2382165"/>
    <lineage>
        <taxon>Bacteria</taxon>
        <taxon>Bacillati</taxon>
        <taxon>Actinomycetota</taxon>
        <taxon>Actinomycetes</taxon>
        <taxon>Mycobacteriales</taxon>
        <taxon>Nocardiaceae</taxon>
        <taxon>Nocardia</taxon>
    </lineage>
</organism>
<dbReference type="AlphaFoldDB" id="A0A386Z5C1"/>
<dbReference type="Pfam" id="PF14337">
    <property type="entry name" value="Abi_alpha"/>
    <property type="match status" value="1"/>
</dbReference>
<dbReference type="KEGG" id="nyu:D7D52_02480"/>
<reference evidence="1 2" key="1">
    <citation type="submission" date="2018-09" db="EMBL/GenBank/DDBJ databases">
        <title>Nocardia yunnanensis sp. nov., an actinomycete isolated from a soil sample.</title>
        <authorList>
            <person name="Zhang J."/>
        </authorList>
    </citation>
    <scope>NUCLEOTIDE SEQUENCE [LARGE SCALE GENOMIC DNA]</scope>
    <source>
        <strain evidence="1 2">CFHS0054</strain>
    </source>
</reference>
<keyword evidence="2" id="KW-1185">Reference proteome</keyword>
<dbReference type="Proteomes" id="UP000267164">
    <property type="component" value="Chromosome"/>
</dbReference>
<evidence type="ECO:0000313" key="1">
    <source>
        <dbReference type="EMBL" id="AYF72918.1"/>
    </source>
</evidence>
<name>A0A386Z5C1_9NOCA</name>
<protein>
    <submittedName>
        <fullName evidence="1">DUF4393 domain-containing protein</fullName>
    </submittedName>
</protein>
<dbReference type="RefSeq" id="WP_120734861.1">
    <property type="nucleotide sequence ID" value="NZ_CP032568.1"/>
</dbReference>
<evidence type="ECO:0000313" key="2">
    <source>
        <dbReference type="Proteomes" id="UP000267164"/>
    </source>
</evidence>